<dbReference type="Gene3D" id="3.30.420.10">
    <property type="entry name" value="Ribonuclease H-like superfamily/Ribonuclease H"/>
    <property type="match status" value="1"/>
</dbReference>
<evidence type="ECO:0000259" key="6">
    <source>
        <dbReference type="PROSITE" id="PS50878"/>
    </source>
</evidence>
<dbReference type="Gene3D" id="3.30.70.270">
    <property type="match status" value="2"/>
</dbReference>
<dbReference type="FunFam" id="1.10.340.70:FF:000003">
    <property type="entry name" value="Protein CBG25708"/>
    <property type="match status" value="1"/>
</dbReference>
<dbReference type="EC" id="3.1.26.4" evidence="2"/>
<dbReference type="PROSITE" id="PS50878">
    <property type="entry name" value="RT_POL"/>
    <property type="match status" value="1"/>
</dbReference>
<feature type="domain" description="Reverse transcriptase" evidence="6">
    <location>
        <begin position="204"/>
        <end position="388"/>
    </location>
</feature>
<comment type="similarity">
    <text evidence="1">Belongs to the beta type-B retroviral polymerase family. HERV class-II K(HML-2) pol subfamily.</text>
</comment>
<protein>
    <recommendedName>
        <fullName evidence="4">Gypsy retrotransposon integrase-like protein 1</fullName>
        <ecNumber evidence="2">3.1.26.4</ecNumber>
    </recommendedName>
</protein>
<dbReference type="PROSITE" id="PS50994">
    <property type="entry name" value="INTEGRASE"/>
    <property type="match status" value="1"/>
</dbReference>
<dbReference type="EMBL" id="LR785481">
    <property type="protein sequence ID" value="CAB3249686.1"/>
    <property type="molecule type" value="mRNA"/>
</dbReference>
<dbReference type="Gene3D" id="3.10.10.10">
    <property type="entry name" value="HIV Type 1 Reverse Transcriptase, subunit A, domain 1"/>
    <property type="match status" value="1"/>
</dbReference>
<dbReference type="InterPro" id="IPR041588">
    <property type="entry name" value="Integrase_H2C2"/>
</dbReference>
<reference evidence="8" key="1">
    <citation type="submission" date="2020-04" db="EMBL/GenBank/DDBJ databases">
        <authorList>
            <person name="Neveu A P."/>
        </authorList>
    </citation>
    <scope>NUCLEOTIDE SEQUENCE</scope>
    <source>
        <tissue evidence="8">Whole embryo</tissue>
    </source>
</reference>
<gene>
    <name evidence="8" type="primary">Gm46911-002</name>
</gene>
<dbReference type="InterPro" id="IPR050951">
    <property type="entry name" value="Retrovirus_Pol_polyprotein"/>
</dbReference>
<dbReference type="InterPro" id="IPR041577">
    <property type="entry name" value="RT_RNaseH_2"/>
</dbReference>
<dbReference type="SUPFAM" id="SSF56672">
    <property type="entry name" value="DNA/RNA polymerases"/>
    <property type="match status" value="1"/>
</dbReference>
<dbReference type="Gene3D" id="1.10.340.70">
    <property type="match status" value="1"/>
</dbReference>
<dbReference type="Pfam" id="PF00078">
    <property type="entry name" value="RVT_1"/>
    <property type="match status" value="1"/>
</dbReference>
<dbReference type="PANTHER" id="PTHR37984">
    <property type="entry name" value="PROTEIN CBG26694"/>
    <property type="match status" value="1"/>
</dbReference>
<accession>A0A6F9DEH0</accession>
<dbReference type="SUPFAM" id="SSF53098">
    <property type="entry name" value="Ribonuclease H-like"/>
    <property type="match status" value="1"/>
</dbReference>
<evidence type="ECO:0000256" key="5">
    <source>
        <dbReference type="SAM" id="MobiDB-lite"/>
    </source>
</evidence>
<dbReference type="GO" id="GO:0015074">
    <property type="term" value="P:DNA integration"/>
    <property type="evidence" value="ECO:0007669"/>
    <property type="project" value="InterPro"/>
</dbReference>
<dbReference type="InterPro" id="IPR001584">
    <property type="entry name" value="Integrase_cat-core"/>
</dbReference>
<dbReference type="GO" id="GO:0003676">
    <property type="term" value="F:nucleic acid binding"/>
    <property type="evidence" value="ECO:0007669"/>
    <property type="project" value="InterPro"/>
</dbReference>
<evidence type="ECO:0000256" key="4">
    <source>
        <dbReference type="ARBA" id="ARBA00039658"/>
    </source>
</evidence>
<dbReference type="Pfam" id="PF17921">
    <property type="entry name" value="Integrase_H2C2"/>
    <property type="match status" value="1"/>
</dbReference>
<dbReference type="CDD" id="cd09274">
    <property type="entry name" value="RNase_HI_RT_Ty3"/>
    <property type="match status" value="1"/>
</dbReference>
<dbReference type="InterPro" id="IPR012337">
    <property type="entry name" value="RNaseH-like_sf"/>
</dbReference>
<sequence>MTNVHFLKSISTHSPLHKLEVVVSLYGKFCKFELDTATSGNFLSVHDWKRIGSPKLRAPDRRFNSATEHPVPLLGMFTTPTTYGGRVSDQDFFVTKVPRLNLLGRSAICSLEISVADILHHSSPKDCVNSVATSDDQRYLPLQDACRSLCNEFKDIFKPELGCLKGLELEVKFQAEAKPVFFKHRSVPFALQEDVAREYDAGIARGIWTPVKFNDWGTPVVPVRKAPLSTHNRPRLRLCGDYSATVNPQLALHRHPLPLPDILMQKLRGGFGFTKIDLADAYNQIRLGPESRKRLALSTHRGVLLQNVLPFGITSAPGYFQQIMDELTQDLPGVAVYLDDLLVIGSSAKDHLNNLRRLLQRLSEKGLRCRFEKCKFAQPTVEYLGHLLHKDGIRKASKLDAVLNMPAPKDVSALRSFLGSVQFYSKFLPPSFSSIAEPLYRLTRDKVLWSWNNEESKAFRQLKTLLSTDNVLTYFDPSLPIGISCDASNVGIGAVLFHRCSDGSERPIANVSKLLSSSQRNYSQIQKEALSIIFALKKFYQYLFGREFILVTDHKPLLALFGPTKPTPPLAANRLARWALFLGQFKYKIEYRKTASHQNADALSRLPQGEDVYFDKEETTDDVDTVCTITTLSRQVQPTDPNTMKKESGKDDVLSRVMRFVQNGWPTTLSSNDPAAKFRRSADLLTVSHGCLFYGTRLVIPQKLRQHVLQLLHQGHFGIQRMKQLARSAVYWPNIDDDILNLCRKCSICGEQQNLPTKPSVHPWMIPEKPWSRVHIDHAVNFLGSNWLLMIDAYSKYPCIHATSLMTSKATMNLLEEDFAHFGYPHTIVSDNAQAFVSAEFQDFCRQRGIVHLTGAPYHPSTNGAAERLVQTFKKAMKKSEKPPKEALQEFLLQYRRTPNSSGFSPSELLNARQIRSLIDTMVPSPTHVLQRQQQNAVSKNNKPVRISFRNGDPCYAQHFGSRHDGSKRWVPATIVKCCGSRTFNVRVFPRGPIWRRHLDQLRPRYPNEDDDPGDPELSLPSEHIPLVPSTDTPASSSSTPPDSPRFGPDNPRRSKRQRLQPRRFGYDVQGEQ</sequence>
<evidence type="ECO:0000259" key="7">
    <source>
        <dbReference type="PROSITE" id="PS50994"/>
    </source>
</evidence>
<evidence type="ECO:0000256" key="3">
    <source>
        <dbReference type="ARBA" id="ARBA00023268"/>
    </source>
</evidence>
<feature type="region of interest" description="Disordered" evidence="5">
    <location>
        <begin position="1003"/>
        <end position="1073"/>
    </location>
</feature>
<proteinExistence type="evidence at transcript level"/>
<dbReference type="InterPro" id="IPR043502">
    <property type="entry name" value="DNA/RNA_pol_sf"/>
</dbReference>
<name>A0A6F9DEH0_9ASCI</name>
<evidence type="ECO:0000313" key="8">
    <source>
        <dbReference type="EMBL" id="CAB3249686.1"/>
    </source>
</evidence>
<dbReference type="CDD" id="cd01647">
    <property type="entry name" value="RT_LTR"/>
    <property type="match status" value="1"/>
</dbReference>
<dbReference type="PANTHER" id="PTHR37984:SF5">
    <property type="entry name" value="PROTEIN NYNRIN-LIKE"/>
    <property type="match status" value="1"/>
</dbReference>
<feature type="compositionally biased region" description="Low complexity" evidence="5">
    <location>
        <begin position="1029"/>
        <end position="1041"/>
    </location>
</feature>
<evidence type="ECO:0000256" key="2">
    <source>
        <dbReference type="ARBA" id="ARBA00012180"/>
    </source>
</evidence>
<organism evidence="8">
    <name type="scientific">Phallusia mammillata</name>
    <dbReference type="NCBI Taxonomy" id="59560"/>
    <lineage>
        <taxon>Eukaryota</taxon>
        <taxon>Metazoa</taxon>
        <taxon>Chordata</taxon>
        <taxon>Tunicata</taxon>
        <taxon>Ascidiacea</taxon>
        <taxon>Phlebobranchia</taxon>
        <taxon>Ascidiidae</taxon>
        <taxon>Phallusia</taxon>
    </lineage>
</organism>
<dbReference type="InterPro" id="IPR036397">
    <property type="entry name" value="RNaseH_sf"/>
</dbReference>
<dbReference type="InterPro" id="IPR000477">
    <property type="entry name" value="RT_dom"/>
</dbReference>
<dbReference type="Pfam" id="PF00665">
    <property type="entry name" value="rve"/>
    <property type="match status" value="1"/>
</dbReference>
<feature type="domain" description="Integrase catalytic" evidence="7">
    <location>
        <begin position="766"/>
        <end position="934"/>
    </location>
</feature>
<dbReference type="FunFam" id="3.30.420.10:FF:000063">
    <property type="entry name" value="Retrovirus-related Pol polyprotein from transposon 297-like Protein"/>
    <property type="match status" value="1"/>
</dbReference>
<dbReference type="InterPro" id="IPR043128">
    <property type="entry name" value="Rev_trsase/Diguanyl_cyclase"/>
</dbReference>
<evidence type="ECO:0000256" key="1">
    <source>
        <dbReference type="ARBA" id="ARBA00010879"/>
    </source>
</evidence>
<dbReference type="AlphaFoldDB" id="A0A6F9DEH0"/>
<dbReference type="Pfam" id="PF17919">
    <property type="entry name" value="RT_RNaseH_2"/>
    <property type="match status" value="1"/>
</dbReference>
<dbReference type="GO" id="GO:0004523">
    <property type="term" value="F:RNA-DNA hybrid ribonuclease activity"/>
    <property type="evidence" value="ECO:0007669"/>
    <property type="project" value="UniProtKB-EC"/>
</dbReference>
<dbReference type="FunFam" id="3.30.70.270:FF:000020">
    <property type="entry name" value="Transposon Tf2-6 polyprotein-like Protein"/>
    <property type="match status" value="1"/>
</dbReference>
<keyword evidence="3" id="KW-0511">Multifunctional enzyme</keyword>